<organism evidence="1 2">
    <name type="scientific">Populus alba x Populus x berolinensis</name>
    <dbReference type="NCBI Taxonomy" id="444605"/>
    <lineage>
        <taxon>Eukaryota</taxon>
        <taxon>Viridiplantae</taxon>
        <taxon>Streptophyta</taxon>
        <taxon>Embryophyta</taxon>
        <taxon>Tracheophyta</taxon>
        <taxon>Spermatophyta</taxon>
        <taxon>Magnoliopsida</taxon>
        <taxon>eudicotyledons</taxon>
        <taxon>Gunneridae</taxon>
        <taxon>Pentapetalae</taxon>
        <taxon>rosids</taxon>
        <taxon>fabids</taxon>
        <taxon>Malpighiales</taxon>
        <taxon>Salicaceae</taxon>
        <taxon>Saliceae</taxon>
        <taxon>Populus</taxon>
    </lineage>
</organism>
<reference evidence="1" key="1">
    <citation type="journal article" date="2023" name="Mol. Ecol. Resour.">
        <title>Chromosome-level genome assembly of a triploid poplar Populus alba 'Berolinensis'.</title>
        <authorList>
            <person name="Chen S."/>
            <person name="Yu Y."/>
            <person name="Wang X."/>
            <person name="Wang S."/>
            <person name="Zhang T."/>
            <person name="Zhou Y."/>
            <person name="He R."/>
            <person name="Meng N."/>
            <person name="Wang Y."/>
            <person name="Liu W."/>
            <person name="Liu Z."/>
            <person name="Liu J."/>
            <person name="Guo Q."/>
            <person name="Huang H."/>
            <person name="Sederoff R.R."/>
            <person name="Wang G."/>
            <person name="Qu G."/>
            <person name="Chen S."/>
        </authorList>
    </citation>
    <scope>NUCLEOTIDE SEQUENCE</scope>
    <source>
        <strain evidence="1">SC-2020</strain>
    </source>
</reference>
<proteinExistence type="predicted"/>
<keyword evidence="2" id="KW-1185">Reference proteome</keyword>
<evidence type="ECO:0000313" key="2">
    <source>
        <dbReference type="Proteomes" id="UP001164929"/>
    </source>
</evidence>
<protein>
    <submittedName>
        <fullName evidence="1">Uncharacterized protein</fullName>
    </submittedName>
</protein>
<dbReference type="EMBL" id="JAQIZT010000010">
    <property type="protein sequence ID" value="KAJ6981868.1"/>
    <property type="molecule type" value="Genomic_DNA"/>
</dbReference>
<dbReference type="Proteomes" id="UP001164929">
    <property type="component" value="Chromosome 10"/>
</dbReference>
<accession>A0AAD6MAD6</accession>
<sequence>MLDDKSSGRKKKEREHVINKVRNRFPGQECESFRGRKAFWRHDHAVTPEIFTSWGFNKRGSSIFFKLFLNLLFEHLNCT</sequence>
<name>A0AAD6MAD6_9ROSI</name>
<comment type="caution">
    <text evidence="1">The sequence shown here is derived from an EMBL/GenBank/DDBJ whole genome shotgun (WGS) entry which is preliminary data.</text>
</comment>
<evidence type="ECO:0000313" key="1">
    <source>
        <dbReference type="EMBL" id="KAJ6981868.1"/>
    </source>
</evidence>
<gene>
    <name evidence="1" type="ORF">NC653_025078</name>
</gene>
<dbReference type="AlphaFoldDB" id="A0AAD6MAD6"/>